<dbReference type="EMBL" id="KI911149">
    <property type="protein sequence ID" value="ETS01089.1"/>
    <property type="molecule type" value="Genomic_DNA"/>
</dbReference>
<organism evidence="2 3">
    <name type="scientific">Hypocrea jecorina (strain ATCC 56765 / BCRC 32924 / NRRL 11460 / Rut C-30)</name>
    <name type="common">Trichoderma reesei</name>
    <dbReference type="NCBI Taxonomy" id="1344414"/>
    <lineage>
        <taxon>Eukaryota</taxon>
        <taxon>Fungi</taxon>
        <taxon>Dikarya</taxon>
        <taxon>Ascomycota</taxon>
        <taxon>Pezizomycotina</taxon>
        <taxon>Sordariomycetes</taxon>
        <taxon>Hypocreomycetidae</taxon>
        <taxon>Hypocreales</taxon>
        <taxon>Hypocreaceae</taxon>
        <taxon>Trichoderma</taxon>
    </lineage>
</organism>
<dbReference type="AlphaFoldDB" id="A0A024S6Y2"/>
<evidence type="ECO:0000256" key="1">
    <source>
        <dbReference type="SAM" id="MobiDB-lite"/>
    </source>
</evidence>
<evidence type="ECO:0000313" key="3">
    <source>
        <dbReference type="Proteomes" id="UP000024376"/>
    </source>
</evidence>
<evidence type="ECO:0000313" key="2">
    <source>
        <dbReference type="EMBL" id="ETS01089.1"/>
    </source>
</evidence>
<dbReference type="KEGG" id="trr:M419DRAFT_81358"/>
<reference evidence="3" key="1">
    <citation type="journal article" date="2013" name="Ind. Biotechnol.">
        <title>Comparative genomics analysis of Trichoderma reesei strains.</title>
        <authorList>
            <person name="Koike H."/>
            <person name="Aerts A."/>
            <person name="LaButti K."/>
            <person name="Grigoriev I.V."/>
            <person name="Baker S.E."/>
        </authorList>
    </citation>
    <scope>NUCLEOTIDE SEQUENCE [LARGE SCALE GENOMIC DNA]</scope>
    <source>
        <strain evidence="3">ATCC 56765 / BCRC 32924 / NRRL 11460 / Rut C-30</strain>
    </source>
</reference>
<sequence length="289" mass="32190">MNSFSPKSIRPDFLKSKNRGSAIPSLTSAAEKATGPEAFRDHDVTAAFGDACKEQNMHRSYPVLRYGTQRGTVLNRPIASPGSGVSSAAQQQQQQPQHSQSKKKNPRTESRAAGGTKYISSLFSCCSLLFPETRRRPTTHPPWPPLWVQIDQLILPAGWIAEAVSVLPRGKTPKFLDCIPRRETWRGEHEDAQGQTPAHAPPLLSARFHRLLVPSRGDAKRDLVPDSSAQKAIKFPSPSERSSYEYFVLAKGACVKRGRRRRREAKSHASPPCPSRRLDALQRNFAMYK</sequence>
<feature type="compositionally biased region" description="Low complexity" evidence="1">
    <location>
        <begin position="80"/>
        <end position="99"/>
    </location>
</feature>
<protein>
    <submittedName>
        <fullName evidence="2">Uncharacterized protein</fullName>
    </submittedName>
</protein>
<proteinExistence type="predicted"/>
<gene>
    <name evidence="2" type="ORF">M419DRAFT_81358</name>
</gene>
<dbReference type="HOGENOM" id="CLU_963321_0_0_1"/>
<dbReference type="Proteomes" id="UP000024376">
    <property type="component" value="Unassembled WGS sequence"/>
</dbReference>
<feature type="region of interest" description="Disordered" evidence="1">
    <location>
        <begin position="1"/>
        <end position="38"/>
    </location>
</feature>
<feature type="region of interest" description="Disordered" evidence="1">
    <location>
        <begin position="74"/>
        <end position="113"/>
    </location>
</feature>
<accession>A0A024S6Y2</accession>
<name>A0A024S6Y2_HYPJR</name>